<dbReference type="Pfam" id="PF02656">
    <property type="entry name" value="DUF202"/>
    <property type="match status" value="1"/>
</dbReference>
<dbReference type="InterPro" id="IPR003807">
    <property type="entry name" value="DUF202"/>
</dbReference>
<feature type="transmembrane region" description="Helical" evidence="5">
    <location>
        <begin position="123"/>
        <end position="143"/>
    </location>
</feature>
<evidence type="ECO:0000256" key="2">
    <source>
        <dbReference type="ARBA" id="ARBA00022692"/>
    </source>
</evidence>
<dbReference type="AlphaFoldDB" id="A0A2W2B8C4"/>
<dbReference type="Proteomes" id="UP000248795">
    <property type="component" value="Unassembled WGS sequence"/>
</dbReference>
<protein>
    <submittedName>
        <fullName evidence="7">DUF202 domain-containing protein</fullName>
    </submittedName>
</protein>
<keyword evidence="2 5" id="KW-0812">Transmembrane</keyword>
<gene>
    <name evidence="7" type="ORF">DK847_14105</name>
</gene>
<evidence type="ECO:0000256" key="1">
    <source>
        <dbReference type="ARBA" id="ARBA00004127"/>
    </source>
</evidence>
<dbReference type="GO" id="GO:0012505">
    <property type="term" value="C:endomembrane system"/>
    <property type="evidence" value="ECO:0007669"/>
    <property type="project" value="UniProtKB-SubCell"/>
</dbReference>
<evidence type="ECO:0000256" key="3">
    <source>
        <dbReference type="ARBA" id="ARBA00022989"/>
    </source>
</evidence>
<evidence type="ECO:0000313" key="7">
    <source>
        <dbReference type="EMBL" id="PZF76318.1"/>
    </source>
</evidence>
<evidence type="ECO:0000313" key="8">
    <source>
        <dbReference type="Proteomes" id="UP000248795"/>
    </source>
</evidence>
<dbReference type="RefSeq" id="WP_111199155.1">
    <property type="nucleotide sequence ID" value="NZ_QKVK01000006.1"/>
</dbReference>
<evidence type="ECO:0000259" key="6">
    <source>
        <dbReference type="Pfam" id="PF02656"/>
    </source>
</evidence>
<keyword evidence="3 5" id="KW-1133">Transmembrane helix</keyword>
<reference evidence="8" key="1">
    <citation type="submission" date="2018-06" db="EMBL/GenBank/DDBJ databases">
        <title>Aestuariibacter litoralis strain KCTC 52945T.</title>
        <authorList>
            <person name="Li X."/>
            <person name="Salam N."/>
            <person name="Li J.-L."/>
            <person name="Chen Y.-M."/>
            <person name="Yang Z.-W."/>
            <person name="Zhang L.-Y."/>
            <person name="Han M.-X."/>
            <person name="Xiao M."/>
            <person name="Li W.-J."/>
        </authorList>
    </citation>
    <scope>NUCLEOTIDE SEQUENCE [LARGE SCALE GENOMIC DNA]</scope>
    <source>
        <strain evidence="8">KCTC 52945</strain>
    </source>
</reference>
<organism evidence="7 8">
    <name type="scientific">Aestuariivirga litoralis</name>
    <dbReference type="NCBI Taxonomy" id="2650924"/>
    <lineage>
        <taxon>Bacteria</taxon>
        <taxon>Pseudomonadati</taxon>
        <taxon>Pseudomonadota</taxon>
        <taxon>Alphaproteobacteria</taxon>
        <taxon>Hyphomicrobiales</taxon>
        <taxon>Aestuariivirgaceae</taxon>
        <taxon>Aestuariivirga</taxon>
    </lineage>
</organism>
<sequence>MSEDQTPGQGRFTVKVAAESHFAWLRTRLAVERTILAWVRTAVSLIAFGFTIVQFFERVHDMPGSGPATFPHAPRYLGLALIFCGIASLVVAMWEYRWTIKYLWSGDYAQIAGMTAEARRSPVIMVALVLLLVGVFAFFSVLFRLI</sequence>
<evidence type="ECO:0000256" key="4">
    <source>
        <dbReference type="ARBA" id="ARBA00023136"/>
    </source>
</evidence>
<dbReference type="EMBL" id="QKVK01000006">
    <property type="protein sequence ID" value="PZF76318.1"/>
    <property type="molecule type" value="Genomic_DNA"/>
</dbReference>
<accession>A0A2W2B8C4</accession>
<feature type="transmembrane region" description="Helical" evidence="5">
    <location>
        <begin position="35"/>
        <end position="56"/>
    </location>
</feature>
<comment type="caution">
    <text evidence="7">The sequence shown here is derived from an EMBL/GenBank/DDBJ whole genome shotgun (WGS) entry which is preliminary data.</text>
</comment>
<feature type="domain" description="DUF202" evidence="6">
    <location>
        <begin position="26"/>
        <end position="101"/>
    </location>
</feature>
<evidence type="ECO:0000256" key="5">
    <source>
        <dbReference type="SAM" id="Phobius"/>
    </source>
</evidence>
<proteinExistence type="predicted"/>
<name>A0A2W2B8C4_9HYPH</name>
<comment type="subcellular location">
    <subcellularLocation>
        <location evidence="1">Endomembrane system</location>
        <topology evidence="1">Multi-pass membrane protein</topology>
    </subcellularLocation>
</comment>
<keyword evidence="4 5" id="KW-0472">Membrane</keyword>
<keyword evidence="8" id="KW-1185">Reference proteome</keyword>
<feature type="transmembrane region" description="Helical" evidence="5">
    <location>
        <begin position="76"/>
        <end position="94"/>
    </location>
</feature>